<dbReference type="RefSeq" id="XP_044662424.1">
    <property type="nucleotide sequence ID" value="XM_044806489.1"/>
</dbReference>
<evidence type="ECO:0000256" key="1">
    <source>
        <dbReference type="SAM" id="MobiDB-lite"/>
    </source>
</evidence>
<dbReference type="Proteomes" id="UP000825890">
    <property type="component" value="Unassembled WGS sequence"/>
</dbReference>
<protein>
    <submittedName>
        <fullName evidence="2">Uncharacterized protein</fullName>
    </submittedName>
</protein>
<reference evidence="2 3" key="1">
    <citation type="submission" date="2021-01" db="EMBL/GenBank/DDBJ databases">
        <title>Cercospora kikuchii MAFF 305040 whole genome shotgun sequence.</title>
        <authorList>
            <person name="Kashiwa T."/>
            <person name="Suzuki T."/>
        </authorList>
    </citation>
    <scope>NUCLEOTIDE SEQUENCE [LARGE SCALE GENOMIC DNA]</scope>
    <source>
        <strain evidence="2 3">MAFF 305040</strain>
    </source>
</reference>
<dbReference type="AlphaFoldDB" id="A0A9P3CRF1"/>
<gene>
    <name evidence="2" type="ORF">CKM354_001101200</name>
</gene>
<sequence>MLDTNPRHMVYDEGKIAENGREIECRRLINDIFRKYGVHDISYIFIPFRHRNKQQYINQQIKLVLESMSDEDHLIIFFQGSAHFDGEIVEVQDETAPDADGIATFDGCNYSIMFQNHKEINFYQIFEMMKGSNANIKAKEAERAGLIAQGRPQRDITDTEIEKRVLQNHHGVIVDAECDITLLWDASFPDMIVKDFHRPRGCTDVIARPEGATDSHGRLLSGEGWWTKQLAKYLAQLLTNFEQSYGHYTANFSFVELIKRFGKDRHNSTRHYFTDRAKPKVKATKIISHPEICLEALRKGKLQHIRKILQDVAPPTGEDGEAEEESAALPTIAPASPTPDSGHVPTGADSACRQTPSAFSDEGYGGRDEDQNPLFMPKQA</sequence>
<evidence type="ECO:0000313" key="2">
    <source>
        <dbReference type="EMBL" id="GIZ47937.1"/>
    </source>
</evidence>
<comment type="caution">
    <text evidence="2">The sequence shown here is derived from an EMBL/GenBank/DDBJ whole genome shotgun (WGS) entry which is preliminary data.</text>
</comment>
<name>A0A9P3CRF1_9PEZI</name>
<proteinExistence type="predicted"/>
<dbReference type="EMBL" id="BOLY01000007">
    <property type="protein sequence ID" value="GIZ47937.1"/>
    <property type="molecule type" value="Genomic_DNA"/>
</dbReference>
<evidence type="ECO:0000313" key="3">
    <source>
        <dbReference type="Proteomes" id="UP000825890"/>
    </source>
</evidence>
<feature type="region of interest" description="Disordered" evidence="1">
    <location>
        <begin position="312"/>
        <end position="380"/>
    </location>
</feature>
<organism evidence="2 3">
    <name type="scientific">Cercospora kikuchii</name>
    <dbReference type="NCBI Taxonomy" id="84275"/>
    <lineage>
        <taxon>Eukaryota</taxon>
        <taxon>Fungi</taxon>
        <taxon>Dikarya</taxon>
        <taxon>Ascomycota</taxon>
        <taxon>Pezizomycotina</taxon>
        <taxon>Dothideomycetes</taxon>
        <taxon>Dothideomycetidae</taxon>
        <taxon>Mycosphaerellales</taxon>
        <taxon>Mycosphaerellaceae</taxon>
        <taxon>Cercospora</taxon>
    </lineage>
</organism>
<dbReference type="OrthoDB" id="10288010at2759"/>
<dbReference type="GeneID" id="68296587"/>
<accession>A0A9P3CRF1</accession>
<keyword evidence="3" id="KW-1185">Reference proteome</keyword>